<evidence type="ECO:0000256" key="8">
    <source>
        <dbReference type="PROSITE-ProRule" id="PRU01360"/>
    </source>
</evidence>
<dbReference type="OrthoDB" id="9768177at2"/>
<keyword evidence="4 8" id="KW-0812">Transmembrane</keyword>
<sequence length="1026" mass="111603">MKKKLLLIFLGTFLLLAQAFAQQITITGKVTSSDGPIPGVSVRVKGTSVVAQTNGDGNYSIRALASDVLQFTYIGYKTVERTVGTSSVINVSLAADAGNLDDVVVTAYGIERTNRALGYDAQSIKGSDIASTQRDNFINSLQGRVAGATITSTSGTPGASTSIIIRGAVSLDGDNQPLFVVDGLPISNNTFSEYGLVGQGTFNRTNDYGNRGMDINPEEIETLTILKGPEATALYGTQGASGAVVITTKKAKAGTASVSYNNSFRAEIPYRFPEVQTVYGGGAGGIFDEEVRTRTYFGAKYPNRFTRYDNLDAFYKTGWTQKHNASIEGGTDKLSVRLGLSYTNQEGVIKGTDYNTINAKLSGTSKISSKISMNASLNFISSKTNKTYKGAGSPMLSVLTWPVVDDIRNYYTATGDRRTITGSLSAELDNPLWAMENNPNWDKVNRVISNVGFNYRPTDWLNFQATAGADVYAMQGLGAYHPQSYNANVASTTYGGGGINTFNDNLRLFNGSFVATIKKDFGKFKPSFVAGYDISDNLEEINSQFGTKFYQQKFYSLNNTDPTTQRVAYQSILKRKMGVFGQATLGYDDLLFLTLTGRQDFSSTLPIDNYSFFYPATSLSFVFSDLPAFKNASWLSSGKLRASWGQSGKDAKKAYITKTSLIPQTTTGGGFAVDVTLGNPNLVAEFTTSSEAGIDLSFFKNRLSANFSYYKIVSNGQITAPRLSYATGAILEYINSGKVVNNGFELVVKGSPIRNKDFSWDVTANVTRARGKITSLPADQQTFYVSDTWLFDNVRRQYVVGSSVSALASMEYLRNNNGDILISPSNGLPIRSTEWTQIGDTAPDIGIGIINSFSYKNFNLSFLFDIRKGGDIYNATELYLYARGMSKRSLDRETPRIIKGVLRDGLENTATPTQNNIVVVPYITTSYYSTAFNTLDFIEKDINWIRLKDITLAYNLPKSLFARTNVFKSASVFFTGTDLLLLTNYKGVDPSVNGLSAASGGTGGTGIDYGSFGQPMGFNFGLRVGF</sequence>
<evidence type="ECO:0000259" key="11">
    <source>
        <dbReference type="Pfam" id="PF00593"/>
    </source>
</evidence>
<dbReference type="SUPFAM" id="SSF49464">
    <property type="entry name" value="Carboxypeptidase regulatory domain-like"/>
    <property type="match status" value="1"/>
</dbReference>
<dbReference type="GO" id="GO:0009279">
    <property type="term" value="C:cell outer membrane"/>
    <property type="evidence" value="ECO:0007669"/>
    <property type="project" value="UniProtKB-SubCell"/>
</dbReference>
<dbReference type="Pfam" id="PF07715">
    <property type="entry name" value="Plug"/>
    <property type="match status" value="1"/>
</dbReference>
<evidence type="ECO:0000256" key="9">
    <source>
        <dbReference type="RuleBase" id="RU003357"/>
    </source>
</evidence>
<keyword evidence="10" id="KW-0732">Signal</keyword>
<evidence type="ECO:0000259" key="12">
    <source>
        <dbReference type="Pfam" id="PF07715"/>
    </source>
</evidence>
<dbReference type="InterPro" id="IPR012910">
    <property type="entry name" value="Plug_dom"/>
</dbReference>
<comment type="similarity">
    <text evidence="8 9">Belongs to the TonB-dependent receptor family.</text>
</comment>
<dbReference type="InterPro" id="IPR008969">
    <property type="entry name" value="CarboxyPept-like_regulatory"/>
</dbReference>
<dbReference type="Gene3D" id="2.60.40.1120">
    <property type="entry name" value="Carboxypeptidase-like, regulatory domain"/>
    <property type="match status" value="1"/>
</dbReference>
<evidence type="ECO:0000256" key="7">
    <source>
        <dbReference type="ARBA" id="ARBA00023237"/>
    </source>
</evidence>
<evidence type="ECO:0000256" key="6">
    <source>
        <dbReference type="ARBA" id="ARBA00023136"/>
    </source>
</evidence>
<dbReference type="AlphaFoldDB" id="A0A369Q1Y5"/>
<dbReference type="InterPro" id="IPR023996">
    <property type="entry name" value="TonB-dep_OMP_SusC/RagA"/>
</dbReference>
<keyword evidence="6 8" id="KW-0472">Membrane</keyword>
<evidence type="ECO:0000256" key="4">
    <source>
        <dbReference type="ARBA" id="ARBA00022692"/>
    </source>
</evidence>
<comment type="caution">
    <text evidence="13">The sequence shown here is derived from an EMBL/GenBank/DDBJ whole genome shotgun (WGS) entry which is preliminary data.</text>
</comment>
<protein>
    <submittedName>
        <fullName evidence="13">SusC/RagA family TonB-linked outer membrane protein</fullName>
    </submittedName>
</protein>
<evidence type="ECO:0000256" key="3">
    <source>
        <dbReference type="ARBA" id="ARBA00022452"/>
    </source>
</evidence>
<dbReference type="Proteomes" id="UP000253961">
    <property type="component" value="Unassembled WGS sequence"/>
</dbReference>
<evidence type="ECO:0000313" key="13">
    <source>
        <dbReference type="EMBL" id="RDC56959.1"/>
    </source>
</evidence>
<dbReference type="Pfam" id="PF13715">
    <property type="entry name" value="CarbopepD_reg_2"/>
    <property type="match status" value="1"/>
</dbReference>
<evidence type="ECO:0000256" key="1">
    <source>
        <dbReference type="ARBA" id="ARBA00004571"/>
    </source>
</evidence>
<feature type="domain" description="TonB-dependent receptor-like beta-barrel" evidence="11">
    <location>
        <begin position="410"/>
        <end position="781"/>
    </location>
</feature>
<evidence type="ECO:0000256" key="10">
    <source>
        <dbReference type="SAM" id="SignalP"/>
    </source>
</evidence>
<keyword evidence="2 8" id="KW-0813">Transport</keyword>
<feature type="domain" description="TonB-dependent receptor plug" evidence="12">
    <location>
        <begin position="119"/>
        <end position="243"/>
    </location>
</feature>
<evidence type="ECO:0000256" key="2">
    <source>
        <dbReference type="ARBA" id="ARBA00022448"/>
    </source>
</evidence>
<gene>
    <name evidence="13" type="ORF">DU508_07095</name>
</gene>
<dbReference type="SUPFAM" id="SSF56935">
    <property type="entry name" value="Porins"/>
    <property type="match status" value="1"/>
</dbReference>
<dbReference type="EMBL" id="QPKV01000003">
    <property type="protein sequence ID" value="RDC56959.1"/>
    <property type="molecule type" value="Genomic_DNA"/>
</dbReference>
<evidence type="ECO:0000256" key="5">
    <source>
        <dbReference type="ARBA" id="ARBA00023077"/>
    </source>
</evidence>
<evidence type="ECO:0000313" key="14">
    <source>
        <dbReference type="Proteomes" id="UP000253961"/>
    </source>
</evidence>
<dbReference type="PROSITE" id="PS52016">
    <property type="entry name" value="TONB_DEPENDENT_REC_3"/>
    <property type="match status" value="1"/>
</dbReference>
<dbReference type="InterPro" id="IPR000531">
    <property type="entry name" value="Beta-barrel_TonB"/>
</dbReference>
<reference evidence="13 14" key="1">
    <citation type="submission" date="2018-07" db="EMBL/GenBank/DDBJ databases">
        <title>Pedobacter sp. nov., isolated from soil.</title>
        <authorList>
            <person name="Zhou L.Y."/>
            <person name="Du Z.J."/>
        </authorList>
    </citation>
    <scope>NUCLEOTIDE SEQUENCE [LARGE SCALE GENOMIC DNA]</scope>
    <source>
        <strain evidence="13 14">JDX94</strain>
    </source>
</reference>
<dbReference type="NCBIfam" id="TIGR04056">
    <property type="entry name" value="OMP_RagA_SusC"/>
    <property type="match status" value="1"/>
</dbReference>
<keyword evidence="14" id="KW-1185">Reference proteome</keyword>
<comment type="subcellular location">
    <subcellularLocation>
        <location evidence="1 8">Cell outer membrane</location>
        <topology evidence="1 8">Multi-pass membrane protein</topology>
    </subcellularLocation>
</comment>
<feature type="chain" id="PRO_5016861646" evidence="10">
    <location>
        <begin position="22"/>
        <end position="1026"/>
    </location>
</feature>
<dbReference type="RefSeq" id="WP_115402143.1">
    <property type="nucleotide sequence ID" value="NZ_QPKV01000003.1"/>
</dbReference>
<keyword evidence="5 9" id="KW-0798">TonB box</keyword>
<accession>A0A369Q1Y5</accession>
<keyword evidence="3 8" id="KW-1134">Transmembrane beta strand</keyword>
<organism evidence="13 14">
    <name type="scientific">Pedobacter chinensis</name>
    <dbReference type="NCBI Taxonomy" id="2282421"/>
    <lineage>
        <taxon>Bacteria</taxon>
        <taxon>Pseudomonadati</taxon>
        <taxon>Bacteroidota</taxon>
        <taxon>Sphingobacteriia</taxon>
        <taxon>Sphingobacteriales</taxon>
        <taxon>Sphingobacteriaceae</taxon>
        <taxon>Pedobacter</taxon>
    </lineage>
</organism>
<dbReference type="Pfam" id="PF00593">
    <property type="entry name" value="TonB_dep_Rec_b-barrel"/>
    <property type="match status" value="1"/>
</dbReference>
<proteinExistence type="inferred from homology"/>
<feature type="signal peptide" evidence="10">
    <location>
        <begin position="1"/>
        <end position="21"/>
    </location>
</feature>
<dbReference type="Gene3D" id="2.40.170.20">
    <property type="entry name" value="TonB-dependent receptor, beta-barrel domain"/>
    <property type="match status" value="1"/>
</dbReference>
<keyword evidence="7 8" id="KW-0998">Cell outer membrane</keyword>
<name>A0A369Q1Y5_9SPHI</name>
<dbReference type="InterPro" id="IPR037066">
    <property type="entry name" value="Plug_dom_sf"/>
</dbReference>
<dbReference type="Gene3D" id="2.170.130.10">
    <property type="entry name" value="TonB-dependent receptor, plug domain"/>
    <property type="match status" value="1"/>
</dbReference>
<dbReference type="InterPro" id="IPR039426">
    <property type="entry name" value="TonB-dep_rcpt-like"/>
</dbReference>
<dbReference type="InterPro" id="IPR036942">
    <property type="entry name" value="Beta-barrel_TonB_sf"/>
</dbReference>